<accession>A0AA51UCH5</accession>
<dbReference type="InterPro" id="IPR036332">
    <property type="entry name" value="Major_coat_LA-virus_sf"/>
</dbReference>
<dbReference type="Gene3D" id="3.90.1840.10">
    <property type="entry name" value="Major capsid protein"/>
    <property type="match status" value="1"/>
</dbReference>
<feature type="domain" description="Major coat protein L-A virus" evidence="1">
    <location>
        <begin position="70"/>
        <end position="420"/>
    </location>
</feature>
<dbReference type="SUPFAM" id="SSF82856">
    <property type="entry name" value="L-A virus major coat protein"/>
    <property type="match status" value="1"/>
</dbReference>
<sequence>MWLYSSVIKLSKMSFRQLEQTLGSIQAYTAGNPKIPAHVKYGTSYKVKYDFKSMGIAKGKRENAYFSNCASVLGVLTAKLVPDVSVFDGYNTEMISVDGQPAVELVAKHINSMFDIDKRSMAHRVRALTMNNRDNVISVIYNMLRLYYIKGLQETNPQLTLRKEGIYYDDGHISIKNKTIYPDMRELQISSFDVVSNVHEEHQEFDAAFDYVAVRDIDSQNSQVLTVSKTLLNSKTVSVIRLACSEFDSQGIPIKIMHSSPRLIAAIDVFGDSATYTQGDDARLSQLTITDIKSAITQYVETHRYHAQFDVAYMMLTQVLYSHKPRSAEAMIWNTKDDIMLMPEVCSLRGCQSTTMAGVPFVVNSAAWDTYYNWRSTPNRIILHSLALSEAVQCSTFDYATRRKINNSGVFEDEYDDPFFKYAGSYPIKECGIIKELTLLAMRFDRTFKAPWQTSVGLLRYNWLEPVTQTDKTEIDITLLDPNAVRVYNVRTHNQQGQPQVKHKLILDTLPPCCYPLFSMEINKSDFYMNDMTLTTELEYDPGYDAYVTTNTAQAHRFMNITRLAGWDVTCKRQSDQKTFNNWAANSNGHYLPTFAKNYKKHELYIFDHNNFKKRKYNWCPLPNFGSTITLEAKLEYRSFLMYYDNKENTTPLVRYVIKADVVKARNMNATTDAAIAYSSFIIEKPQRIMEYEDFRMAHQGHNLVPIAQLAPIQQEVNPLVIEQQEQDEVAD</sequence>
<proteinExistence type="predicted"/>
<dbReference type="EMBL" id="OQ995228">
    <property type="protein sequence ID" value="WMV64385.1"/>
    <property type="molecule type" value="Genomic_RNA"/>
</dbReference>
<organism evidence="2">
    <name type="scientific">Uromyces fabae virus</name>
    <dbReference type="NCBI Taxonomy" id="3069272"/>
    <lineage>
        <taxon>Viruses</taxon>
        <taxon>Riboviria</taxon>
    </lineage>
</organism>
<evidence type="ECO:0000259" key="1">
    <source>
        <dbReference type="Pfam" id="PF09220"/>
    </source>
</evidence>
<dbReference type="InterPro" id="IPR015302">
    <property type="entry name" value="Major_coat_LA-virus"/>
</dbReference>
<reference evidence="2" key="2">
    <citation type="submission" date="2023-05" db="EMBL/GenBank/DDBJ databases">
        <authorList>
            <person name="Seitz J."/>
            <person name="Voegele R.T."/>
            <person name="Link T.I."/>
        </authorList>
    </citation>
    <scope>NUCLEOTIDE SEQUENCE</scope>
    <source>
        <strain evidence="2">Ufvs_5</strain>
    </source>
</reference>
<protein>
    <submittedName>
        <fullName evidence="2">Capsid protein</fullName>
    </submittedName>
</protein>
<reference evidence="2" key="1">
    <citation type="journal article" date="2023" name="Viruses">
        <title>Mycoviruses in the Rust Fungus Uromyces fabae.</title>
        <authorList>
            <person name="Seitz J.M."/>
            <person name="Voegele R.T."/>
            <person name="Link T.I."/>
        </authorList>
    </citation>
    <scope>NUCLEOTIDE SEQUENCE</scope>
    <source>
        <strain evidence="2">Ufvs_5</strain>
    </source>
</reference>
<evidence type="ECO:0000313" key="2">
    <source>
        <dbReference type="EMBL" id="WMV64385.1"/>
    </source>
</evidence>
<dbReference type="Pfam" id="PF09220">
    <property type="entry name" value="LA-virus_coat"/>
    <property type="match status" value="1"/>
</dbReference>
<name>A0AA51UCH5_9VIRU</name>